<accession>A0A1C3RGL2</accession>
<dbReference type="AlphaFoldDB" id="A0A1C3RGL2"/>
<dbReference type="RefSeq" id="WP_069188496.1">
    <property type="nucleotide sequence ID" value="NZ_FLYE01000012.1"/>
</dbReference>
<evidence type="ECO:0000313" key="1">
    <source>
        <dbReference type="EMBL" id="SCA56399.1"/>
    </source>
</evidence>
<evidence type="ECO:0000313" key="2">
    <source>
        <dbReference type="Proteomes" id="UP000231658"/>
    </source>
</evidence>
<proteinExistence type="predicted"/>
<keyword evidence="2" id="KW-1185">Reference proteome</keyword>
<dbReference type="Proteomes" id="UP000231658">
    <property type="component" value="Unassembled WGS sequence"/>
</dbReference>
<name>A0A1C3RGL2_9PROT</name>
<dbReference type="STRING" id="1867952.MTBPR1_20247"/>
<protein>
    <submittedName>
        <fullName evidence="1">Uncharacterized protein</fullName>
    </submittedName>
</protein>
<gene>
    <name evidence="1" type="ORF">MTBPR1_20247</name>
</gene>
<dbReference type="OrthoDB" id="9875776at2"/>
<dbReference type="EMBL" id="FLYE01000012">
    <property type="protein sequence ID" value="SCA56399.1"/>
    <property type="molecule type" value="Genomic_DNA"/>
</dbReference>
<reference evidence="1 2" key="1">
    <citation type="submission" date="2016-07" db="EMBL/GenBank/DDBJ databases">
        <authorList>
            <person name="Lefevre C.T."/>
        </authorList>
    </citation>
    <scope>NUCLEOTIDE SEQUENCE [LARGE SCALE GENOMIC DNA]</scope>
    <source>
        <strain evidence="1">PR1</strain>
    </source>
</reference>
<organism evidence="1 2">
    <name type="scientific">Candidatus Terasakiella magnetica</name>
    <dbReference type="NCBI Taxonomy" id="1867952"/>
    <lineage>
        <taxon>Bacteria</taxon>
        <taxon>Pseudomonadati</taxon>
        <taxon>Pseudomonadota</taxon>
        <taxon>Alphaproteobacteria</taxon>
        <taxon>Rhodospirillales</taxon>
        <taxon>Terasakiellaceae</taxon>
        <taxon>Terasakiella</taxon>
    </lineage>
</organism>
<sequence length="74" mass="8540">MFIEVKTEEKKFLINVEDISYIEPVASAVFTGVRVFLRTKKPGGDYPMCFEVCCDLDDICDQIEFSNNKIARIR</sequence>